<reference evidence="4" key="2">
    <citation type="journal article" date="2008" name="Nucleic Acids Res.">
        <title>The rice annotation project database (RAP-DB): 2008 update.</title>
        <authorList>
            <consortium name="The rice annotation project (RAP)"/>
        </authorList>
    </citation>
    <scope>GENOME REANNOTATION</scope>
    <source>
        <strain evidence="4">cv. Nipponbare</strain>
    </source>
</reference>
<keyword evidence="2" id="KW-1133">Transmembrane helix</keyword>
<organism evidence="3 4">
    <name type="scientific">Oryza sativa subsp. japonica</name>
    <name type="common">Rice</name>
    <dbReference type="NCBI Taxonomy" id="39947"/>
    <lineage>
        <taxon>Eukaryota</taxon>
        <taxon>Viridiplantae</taxon>
        <taxon>Streptophyta</taxon>
        <taxon>Embryophyta</taxon>
        <taxon>Tracheophyta</taxon>
        <taxon>Spermatophyta</taxon>
        <taxon>Magnoliopsida</taxon>
        <taxon>Liliopsida</taxon>
        <taxon>Poales</taxon>
        <taxon>Poaceae</taxon>
        <taxon>BOP clade</taxon>
        <taxon>Oryzoideae</taxon>
        <taxon>Oryzeae</taxon>
        <taxon>Oryzinae</taxon>
        <taxon>Oryza</taxon>
        <taxon>Oryza sativa</taxon>
    </lineage>
</organism>
<evidence type="ECO:0000256" key="2">
    <source>
        <dbReference type="SAM" id="Phobius"/>
    </source>
</evidence>
<feature type="transmembrane region" description="Helical" evidence="2">
    <location>
        <begin position="48"/>
        <end position="72"/>
    </location>
</feature>
<keyword evidence="2" id="KW-0472">Membrane</keyword>
<accession>Q6ZL80</accession>
<dbReference type="EMBL" id="AP003808">
    <property type="protein sequence ID" value="BAC83087.1"/>
    <property type="molecule type" value="Genomic_DNA"/>
</dbReference>
<reference evidence="4" key="1">
    <citation type="journal article" date="2005" name="Nature">
        <title>The map-based sequence of the rice genome.</title>
        <authorList>
            <consortium name="International rice genome sequencing project (IRGSP)"/>
            <person name="Matsumoto T."/>
            <person name="Wu J."/>
            <person name="Kanamori H."/>
            <person name="Katayose Y."/>
            <person name="Fujisawa M."/>
            <person name="Namiki N."/>
            <person name="Mizuno H."/>
            <person name="Yamamoto K."/>
            <person name="Antonio B.A."/>
            <person name="Baba T."/>
            <person name="Sakata K."/>
            <person name="Nagamura Y."/>
            <person name="Aoki H."/>
            <person name="Arikawa K."/>
            <person name="Arita K."/>
            <person name="Bito T."/>
            <person name="Chiden Y."/>
            <person name="Fujitsuka N."/>
            <person name="Fukunaka R."/>
            <person name="Hamada M."/>
            <person name="Harada C."/>
            <person name="Hayashi A."/>
            <person name="Hijishita S."/>
            <person name="Honda M."/>
            <person name="Hosokawa S."/>
            <person name="Ichikawa Y."/>
            <person name="Idonuma A."/>
            <person name="Iijima M."/>
            <person name="Ikeda M."/>
            <person name="Ikeno M."/>
            <person name="Ito K."/>
            <person name="Ito S."/>
            <person name="Ito T."/>
            <person name="Ito Y."/>
            <person name="Ito Y."/>
            <person name="Iwabuchi A."/>
            <person name="Kamiya K."/>
            <person name="Karasawa W."/>
            <person name="Kurita K."/>
            <person name="Katagiri S."/>
            <person name="Kikuta A."/>
            <person name="Kobayashi H."/>
            <person name="Kobayashi N."/>
            <person name="Machita K."/>
            <person name="Maehara T."/>
            <person name="Masukawa M."/>
            <person name="Mizubayashi T."/>
            <person name="Mukai Y."/>
            <person name="Nagasaki H."/>
            <person name="Nagata Y."/>
            <person name="Naito S."/>
            <person name="Nakashima M."/>
            <person name="Nakama Y."/>
            <person name="Nakamichi Y."/>
            <person name="Nakamura M."/>
            <person name="Meguro A."/>
            <person name="Negishi M."/>
            <person name="Ohta I."/>
            <person name="Ohta T."/>
            <person name="Okamoto M."/>
            <person name="Ono N."/>
            <person name="Saji S."/>
            <person name="Sakaguchi M."/>
            <person name="Sakai K."/>
            <person name="Shibata M."/>
            <person name="Shimokawa T."/>
            <person name="Song J."/>
            <person name="Takazaki Y."/>
            <person name="Terasawa K."/>
            <person name="Tsugane M."/>
            <person name="Tsuji K."/>
            <person name="Ueda S."/>
            <person name="Waki K."/>
            <person name="Yamagata H."/>
            <person name="Yamamoto M."/>
            <person name="Yamamoto S."/>
            <person name="Yamane H."/>
            <person name="Yoshiki S."/>
            <person name="Yoshihara R."/>
            <person name="Yukawa K."/>
            <person name="Zhong H."/>
            <person name="Yano M."/>
            <person name="Yuan Q."/>
            <person name="Ouyang S."/>
            <person name="Liu J."/>
            <person name="Jones K.M."/>
            <person name="Gansberger K."/>
            <person name="Moffat K."/>
            <person name="Hill J."/>
            <person name="Bera J."/>
            <person name="Fadrosh D."/>
            <person name="Jin S."/>
            <person name="Johri S."/>
            <person name="Kim M."/>
            <person name="Overton L."/>
            <person name="Reardon M."/>
            <person name="Tsitrin T."/>
            <person name="Vuong H."/>
            <person name="Weaver B."/>
            <person name="Ciecko A."/>
            <person name="Tallon L."/>
            <person name="Jackson J."/>
            <person name="Pai G."/>
            <person name="Aken S.V."/>
            <person name="Utterback T."/>
            <person name="Reidmuller S."/>
            <person name="Feldblyum T."/>
            <person name="Hsiao J."/>
            <person name="Zismann V."/>
            <person name="Iobst S."/>
            <person name="de Vazeille A.R."/>
            <person name="Buell C.R."/>
            <person name="Ying K."/>
            <person name="Li Y."/>
            <person name="Lu T."/>
            <person name="Huang Y."/>
            <person name="Zhao Q."/>
            <person name="Feng Q."/>
            <person name="Zhang L."/>
            <person name="Zhu J."/>
            <person name="Weng Q."/>
            <person name="Mu J."/>
            <person name="Lu Y."/>
            <person name="Fan D."/>
            <person name="Liu Y."/>
            <person name="Guan J."/>
            <person name="Zhang Y."/>
            <person name="Yu S."/>
            <person name="Liu X."/>
            <person name="Zhang Y."/>
            <person name="Hong G."/>
            <person name="Han B."/>
            <person name="Choisne N."/>
            <person name="Demange N."/>
            <person name="Orjeda G."/>
            <person name="Samain S."/>
            <person name="Cattolico L."/>
            <person name="Pelletier E."/>
            <person name="Couloux A."/>
            <person name="Segurens B."/>
            <person name="Wincker P."/>
            <person name="D'Hont A."/>
            <person name="Scarpelli C."/>
            <person name="Weissenbach J."/>
            <person name="Salanoubat M."/>
            <person name="Quetier F."/>
            <person name="Yu Y."/>
            <person name="Kim H.R."/>
            <person name="Rambo T."/>
            <person name="Currie J."/>
            <person name="Collura K."/>
            <person name="Luo M."/>
            <person name="Yang T."/>
            <person name="Ammiraju J.S.S."/>
            <person name="Engler F."/>
            <person name="Soderlund C."/>
            <person name="Wing R.A."/>
            <person name="Palmer L.E."/>
            <person name="de la Bastide M."/>
            <person name="Spiegel L."/>
            <person name="Nascimento L."/>
            <person name="Zutavern T."/>
            <person name="O'Shaughnessy A."/>
            <person name="Dike S."/>
            <person name="Dedhia N."/>
            <person name="Preston R."/>
            <person name="Balija V."/>
            <person name="McCombie W.R."/>
            <person name="Chow T."/>
            <person name="Chen H."/>
            <person name="Chung M."/>
            <person name="Chen C."/>
            <person name="Shaw J."/>
            <person name="Wu H."/>
            <person name="Hsiao K."/>
            <person name="Chao Y."/>
            <person name="Chu M."/>
            <person name="Cheng C."/>
            <person name="Hour A."/>
            <person name="Lee P."/>
            <person name="Lin S."/>
            <person name="Lin Y."/>
            <person name="Liou J."/>
            <person name="Liu S."/>
            <person name="Hsing Y."/>
            <person name="Raghuvanshi S."/>
            <person name="Mohanty A."/>
            <person name="Bharti A.K."/>
            <person name="Gaur A."/>
            <person name="Gupta V."/>
            <person name="Kumar D."/>
            <person name="Ravi V."/>
            <person name="Vij S."/>
            <person name="Kapur A."/>
            <person name="Khurana P."/>
            <person name="Khurana P."/>
            <person name="Khurana J.P."/>
            <person name="Tyagi A.K."/>
            <person name="Gaikwad K."/>
            <person name="Singh A."/>
            <person name="Dalal V."/>
            <person name="Srivastava S."/>
            <person name="Dixit A."/>
            <person name="Pal A.K."/>
            <person name="Ghazi I.A."/>
            <person name="Yadav M."/>
            <person name="Pandit A."/>
            <person name="Bhargava A."/>
            <person name="Sureshbabu K."/>
            <person name="Batra K."/>
            <person name="Sharma T.R."/>
            <person name="Mohapatra T."/>
            <person name="Singh N.K."/>
            <person name="Messing J."/>
            <person name="Nelson A.B."/>
            <person name="Fuks G."/>
            <person name="Kavchok S."/>
            <person name="Keizer G."/>
            <person name="Linton E."/>
            <person name="Llaca V."/>
            <person name="Song R."/>
            <person name="Tanyolac B."/>
            <person name="Young S."/>
            <person name="Ho-Il K."/>
            <person name="Hahn J.H."/>
            <person name="Sangsakoo G."/>
            <person name="Vanavichit A."/>
            <person name="de Mattos Luiz.A.T."/>
            <person name="Zimmer P.D."/>
            <person name="Malone G."/>
            <person name="Dellagostin O."/>
            <person name="de Oliveira A.C."/>
            <person name="Bevan M."/>
            <person name="Bancroft I."/>
            <person name="Minx P."/>
            <person name="Cordum H."/>
            <person name="Wilson R."/>
            <person name="Cheng Z."/>
            <person name="Jin W."/>
            <person name="Jiang J."/>
            <person name="Leong S.A."/>
            <person name="Iwama H."/>
            <person name="Gojobori T."/>
            <person name="Itoh T."/>
            <person name="Niimura Y."/>
            <person name="Fujii Y."/>
            <person name="Habara T."/>
            <person name="Sakai H."/>
            <person name="Sato Y."/>
            <person name="Wilson G."/>
            <person name="Kumar K."/>
            <person name="McCouch S."/>
            <person name="Juretic N."/>
            <person name="Hoen D."/>
            <person name="Wright S."/>
            <person name="Bruskiewich R."/>
            <person name="Bureau T."/>
            <person name="Miyao A."/>
            <person name="Hirochika H."/>
            <person name="Nishikawa T."/>
            <person name="Kadowaki K."/>
            <person name="Sugiura M."/>
            <person name="Burr B."/>
            <person name="Sasaki T."/>
        </authorList>
    </citation>
    <scope>NUCLEOTIDE SEQUENCE [LARGE SCALE GENOMIC DNA]</scope>
    <source>
        <strain evidence="4">cv. Nipponbare</strain>
    </source>
</reference>
<evidence type="ECO:0000313" key="3">
    <source>
        <dbReference type="EMBL" id="BAC83087.1"/>
    </source>
</evidence>
<dbReference type="Proteomes" id="UP000000763">
    <property type="component" value="Chromosome 7"/>
</dbReference>
<evidence type="ECO:0000256" key="1">
    <source>
        <dbReference type="SAM" id="MobiDB-lite"/>
    </source>
</evidence>
<name>Q6ZL80_ORYSJ</name>
<feature type="compositionally biased region" description="Basic residues" evidence="1">
    <location>
        <begin position="173"/>
        <end position="190"/>
    </location>
</feature>
<feature type="compositionally biased region" description="Low complexity" evidence="1">
    <location>
        <begin position="1"/>
        <end position="25"/>
    </location>
</feature>
<proteinExistence type="predicted"/>
<gene>
    <name evidence="3" type="primary">OJ1115_C05.19</name>
</gene>
<dbReference type="AlphaFoldDB" id="Q6ZL80"/>
<evidence type="ECO:0000313" key="4">
    <source>
        <dbReference type="Proteomes" id="UP000000763"/>
    </source>
</evidence>
<protein>
    <submittedName>
        <fullName evidence="3">Uncharacterized protein</fullName>
    </submittedName>
</protein>
<sequence>MRSSASAGRASSRAPVAPAALLRGPRPLPATDASGLPPSATPPPSSSIGSSIAIVVLVVITTTIMIVSIVVIRCSYRRGLIHGSSSTPVVAGHTTLHIFTTFSAIAGSQSSGWSVSQAVDFAAVGEPLGAGAHGHVGNKRGNEVASCSAAAVARRSSSSASTERKLTPPPCSSHRRHRRLAPLSQRRRIRPVSTPTLASPCLPAVVTVFLPPRRRIWTWEEHTGLPAPPPASTAAPPLRRFFPVGRADPLLHRVGDAAAAATASALLSASVMMATAARRHRRPHEGDGEAGELAPP</sequence>
<keyword evidence="2" id="KW-0812">Transmembrane</keyword>
<feature type="region of interest" description="Disordered" evidence="1">
    <location>
        <begin position="1"/>
        <end position="47"/>
    </location>
</feature>
<feature type="region of interest" description="Disordered" evidence="1">
    <location>
        <begin position="155"/>
        <end position="191"/>
    </location>
</feature>